<reference evidence="2 3" key="2">
    <citation type="submission" date="2007-04" db="EMBL/GenBank/DDBJ databases">
        <authorList>
            <person name="Fulton L."/>
            <person name="Clifton S."/>
            <person name="Fulton B."/>
            <person name="Xu J."/>
            <person name="Minx P."/>
            <person name="Mardis E.R."/>
            <person name="Wilson R.K."/>
        </authorList>
    </citation>
    <scope>NUCLEOTIDE SEQUENCE [LARGE SCALE GENOMIC DNA]</scope>
    <source>
        <strain evidence="3">ATCC 25986 / DSM 3979 / JCM 10188 / KCTC 3647 / NCTC 11838 / VPI 1003</strain>
    </source>
</reference>
<feature type="region of interest" description="Disordered" evidence="1">
    <location>
        <begin position="1"/>
        <end position="22"/>
    </location>
</feature>
<evidence type="ECO:0000313" key="3">
    <source>
        <dbReference type="Proteomes" id="UP000002979"/>
    </source>
</evidence>
<dbReference type="EMBL" id="AAVN02000001">
    <property type="protein sequence ID" value="EBA40717.1"/>
    <property type="molecule type" value="Genomic_DNA"/>
</dbReference>
<name>A4E7K8_COLAA</name>
<evidence type="ECO:0000313" key="2">
    <source>
        <dbReference type="EMBL" id="EBA40717.1"/>
    </source>
</evidence>
<accession>A4E7K8</accession>
<comment type="caution">
    <text evidence="2">The sequence shown here is derived from an EMBL/GenBank/DDBJ whole genome shotgun (WGS) entry which is preliminary data.</text>
</comment>
<feature type="compositionally biased region" description="Basic residues" evidence="1">
    <location>
        <begin position="1"/>
        <end position="14"/>
    </location>
</feature>
<sequence>MQRNSNKVRPRHGTMKGATDMKNTMKSLNNWWWRDANTIGRQ</sequence>
<dbReference type="AlphaFoldDB" id="A4E7K8"/>
<reference evidence="2 3" key="1">
    <citation type="submission" date="2007-01" db="EMBL/GenBank/DDBJ databases">
        <title>Draft genome sequence of Collinsella aerofaciens (ATCC 25986).</title>
        <authorList>
            <person name="Sudarsanam P."/>
            <person name="Ley R."/>
            <person name="Guruge J."/>
            <person name="Turnbaugh P.J."/>
            <person name="Mahowald M."/>
            <person name="Liep D."/>
            <person name="Gordon J."/>
        </authorList>
    </citation>
    <scope>NUCLEOTIDE SEQUENCE [LARGE SCALE GENOMIC DNA]</scope>
    <source>
        <strain evidence="3">ATCC 25986 / DSM 3979 / JCM 10188 / KCTC 3647 / NCTC 11838 / VPI 1003</strain>
    </source>
</reference>
<organism evidence="2 3">
    <name type="scientific">Collinsella aerofaciens (strain ATCC 25986 / DSM 3979 / JCM 10188 / KCTC 3647 / NCTC 11838 / VPI 1003)</name>
    <dbReference type="NCBI Taxonomy" id="411903"/>
    <lineage>
        <taxon>Bacteria</taxon>
        <taxon>Bacillati</taxon>
        <taxon>Actinomycetota</taxon>
        <taxon>Coriobacteriia</taxon>
        <taxon>Coriobacteriales</taxon>
        <taxon>Coriobacteriaceae</taxon>
        <taxon>Collinsella</taxon>
    </lineage>
</organism>
<protein>
    <submittedName>
        <fullName evidence="2">Uncharacterized protein</fullName>
    </submittedName>
</protein>
<proteinExistence type="predicted"/>
<gene>
    <name evidence="2" type="ORF">COLAER_00389</name>
</gene>
<dbReference type="Proteomes" id="UP000002979">
    <property type="component" value="Unassembled WGS sequence"/>
</dbReference>
<evidence type="ECO:0000256" key="1">
    <source>
        <dbReference type="SAM" id="MobiDB-lite"/>
    </source>
</evidence>